<feature type="compositionally biased region" description="Low complexity" evidence="1">
    <location>
        <begin position="204"/>
        <end position="239"/>
    </location>
</feature>
<feature type="region of interest" description="Disordered" evidence="1">
    <location>
        <begin position="274"/>
        <end position="299"/>
    </location>
</feature>
<dbReference type="Pfam" id="PF07816">
    <property type="entry name" value="DUF1645"/>
    <property type="match status" value="1"/>
</dbReference>
<reference evidence="2 3" key="1">
    <citation type="submission" date="2023-10" db="EMBL/GenBank/DDBJ databases">
        <title>Chromosome-scale genome assembly provides insights into flower coloration mechanisms of Canna indica.</title>
        <authorList>
            <person name="Li C."/>
        </authorList>
    </citation>
    <scope>NUCLEOTIDE SEQUENCE [LARGE SCALE GENOMIC DNA]</scope>
    <source>
        <tissue evidence="2">Flower</tissue>
    </source>
</reference>
<feature type="compositionally biased region" description="Low complexity" evidence="1">
    <location>
        <begin position="283"/>
        <end position="297"/>
    </location>
</feature>
<evidence type="ECO:0008006" key="4">
    <source>
        <dbReference type="Google" id="ProtNLM"/>
    </source>
</evidence>
<proteinExistence type="predicted"/>
<evidence type="ECO:0000313" key="2">
    <source>
        <dbReference type="EMBL" id="WOK94319.1"/>
    </source>
</evidence>
<feature type="compositionally biased region" description="Basic and acidic residues" evidence="1">
    <location>
        <begin position="185"/>
        <end position="195"/>
    </location>
</feature>
<dbReference type="EMBL" id="CP136890">
    <property type="protein sequence ID" value="WOK94319.1"/>
    <property type="molecule type" value="Genomic_DNA"/>
</dbReference>
<dbReference type="AlphaFoldDB" id="A0AAQ3JSV3"/>
<dbReference type="Proteomes" id="UP001327560">
    <property type="component" value="Chromosome 1"/>
</dbReference>
<name>A0AAQ3JSV3_9LILI</name>
<dbReference type="InterPro" id="IPR012442">
    <property type="entry name" value="DUF1645_plant"/>
</dbReference>
<organism evidence="2 3">
    <name type="scientific">Canna indica</name>
    <name type="common">Indian-shot</name>
    <dbReference type="NCBI Taxonomy" id="4628"/>
    <lineage>
        <taxon>Eukaryota</taxon>
        <taxon>Viridiplantae</taxon>
        <taxon>Streptophyta</taxon>
        <taxon>Embryophyta</taxon>
        <taxon>Tracheophyta</taxon>
        <taxon>Spermatophyta</taxon>
        <taxon>Magnoliopsida</taxon>
        <taxon>Liliopsida</taxon>
        <taxon>Zingiberales</taxon>
        <taxon>Cannaceae</taxon>
        <taxon>Canna</taxon>
    </lineage>
</organism>
<evidence type="ECO:0000313" key="3">
    <source>
        <dbReference type="Proteomes" id="UP001327560"/>
    </source>
</evidence>
<feature type="region of interest" description="Disordered" evidence="1">
    <location>
        <begin position="129"/>
        <end position="239"/>
    </location>
</feature>
<protein>
    <recommendedName>
        <fullName evidence="4">Calmodulin-binding protein</fullName>
    </recommendedName>
</protein>
<dbReference type="PANTHER" id="PTHR33095">
    <property type="entry name" value="OS07G0619500 PROTEIN"/>
    <property type="match status" value="1"/>
</dbReference>
<accession>A0AAQ3JSV3</accession>
<evidence type="ECO:0000256" key="1">
    <source>
        <dbReference type="SAM" id="MobiDB-lite"/>
    </source>
</evidence>
<dbReference type="PANTHER" id="PTHR33095:SF81">
    <property type="entry name" value="OS07G0619500 PROTEIN"/>
    <property type="match status" value="1"/>
</dbReference>
<feature type="region of interest" description="Disordered" evidence="1">
    <location>
        <begin position="65"/>
        <end position="96"/>
    </location>
</feature>
<gene>
    <name evidence="2" type="ORF">Cni_G03021</name>
</gene>
<keyword evidence="3" id="KW-1185">Reference proteome</keyword>
<sequence length="351" mass="38036">MEVAVAVHDFHFDSTCTSPYVSTPSSPTRLGGHFDLFRHYTSAPTSPTRASSIYAHFDAFASGDPLPPPDAASGVPFDWEEKPGTPKSRGSPAKDDVFDFAFDSGGHCHKEGSPVLITADELFEEGMIRPLKPPPRLQCPSMDDRSSLASSPRSPKPRGLWSPRNRGRSAGGDEFDPFAAALAEATRDRWRERKPTPPSRKASRSLSPLRSFFRTTPNSAPATATAASPATPKSSSGGSKKWRLRDLLLFRSASEGRKYSLLSSSKKVVAEDVKNSSFRSTDSSSGMSARRGSGRSSFSHEMHYAASRAASEELKKKTALPYQPGFFGCLRFNPAVLSLSRGFNGHSFGRG</sequence>